<organism evidence="1 2">
    <name type="scientific">Pseudomonas citronellolis</name>
    <dbReference type="NCBI Taxonomy" id="53408"/>
    <lineage>
        <taxon>Bacteria</taxon>
        <taxon>Pseudomonadati</taxon>
        <taxon>Pseudomonadota</taxon>
        <taxon>Gammaproteobacteria</taxon>
        <taxon>Pseudomonadales</taxon>
        <taxon>Pseudomonadaceae</taxon>
        <taxon>Pseudomonas</taxon>
    </lineage>
</organism>
<dbReference type="GeneID" id="93445041"/>
<sequence>MTQDVTRNLCARPALEIISKGRTEIIAWNQVVQGLKVLFNFTGIDVTEWKEAEPDMLELRLERGNQSSIIWFKPLARGVTDMPVFPVMVGAKFMACKPSATPHDDCEITYFYLPWDCTAQDLIDIAFGEVTYPWIETVQNFSAAYAMSAPIERFPRCALVMLMDSSTKDDQRGSVYFKLWHQTENSVELLELEHTNSPFSAAEQAKQLGYSPTVYRCHSGCIVPFLPTSGFDFL</sequence>
<gene>
    <name evidence="1" type="ORF">A9C11_33475</name>
</gene>
<geneLocation type="plasmid" evidence="2">
    <name>prbl16</name>
</geneLocation>
<dbReference type="EMBL" id="CP015879">
    <property type="protein sequence ID" value="ANI18966.1"/>
    <property type="molecule type" value="Genomic_DNA"/>
</dbReference>
<evidence type="ECO:0000313" key="1">
    <source>
        <dbReference type="EMBL" id="ANI18966.1"/>
    </source>
</evidence>
<dbReference type="RefSeq" id="WP_010792693.1">
    <property type="nucleotide sequence ID" value="NZ_CP015879.1"/>
</dbReference>
<protein>
    <submittedName>
        <fullName evidence="1">Uncharacterized protein</fullName>
    </submittedName>
</protein>
<accession>A0A1A9KME5</accession>
<dbReference type="Proteomes" id="UP000077748">
    <property type="component" value="Plasmid pRBL16"/>
</dbReference>
<name>A0A1A9KME5_9PSED</name>
<proteinExistence type="predicted"/>
<keyword evidence="1" id="KW-0614">Plasmid</keyword>
<reference evidence="1 2" key="1">
    <citation type="submission" date="2016-05" db="EMBL/GenBank/DDBJ databases">
        <title>Genome Sequence of Pseudomonas citronellolis Strain SJTE-3, an Estrogens and Persistent Organic Pollutants degradation strain.</title>
        <authorList>
            <person name="Liang R."/>
        </authorList>
    </citation>
    <scope>NUCLEOTIDE SEQUENCE [LARGE SCALE GENOMIC DNA]</scope>
    <source>
        <strain evidence="1 2">SJTE-3</strain>
        <plasmid evidence="2">Plasmid prbl16</plasmid>
    </source>
</reference>
<dbReference type="AlphaFoldDB" id="A0A1A9KME5"/>
<evidence type="ECO:0000313" key="2">
    <source>
        <dbReference type="Proteomes" id="UP000077748"/>
    </source>
</evidence>